<dbReference type="GO" id="GO:0004519">
    <property type="term" value="F:endonuclease activity"/>
    <property type="evidence" value="ECO:0007669"/>
    <property type="project" value="UniProtKB-KW"/>
</dbReference>
<accession>A0A0G0T6I9</accession>
<feature type="compositionally biased region" description="Pro residues" evidence="1">
    <location>
        <begin position="112"/>
        <end position="124"/>
    </location>
</feature>
<dbReference type="AlphaFoldDB" id="A0A0G0T6I9"/>
<dbReference type="InterPro" id="IPR008613">
    <property type="entry name" value="Excalibur_Ca-bd_domain"/>
</dbReference>
<comment type="caution">
    <text evidence="4">The sequence shown here is derived from an EMBL/GenBank/DDBJ whole genome shotgun (WGS) entry which is preliminary data.</text>
</comment>
<dbReference type="Proteomes" id="UP000034664">
    <property type="component" value="Unassembled WGS sequence"/>
</dbReference>
<feature type="region of interest" description="Disordered" evidence="1">
    <location>
        <begin position="88"/>
        <end position="132"/>
    </location>
</feature>
<protein>
    <submittedName>
        <fullName evidence="4">Endonuclease</fullName>
    </submittedName>
</protein>
<evidence type="ECO:0000313" key="4">
    <source>
        <dbReference type="EMBL" id="KKR72604.1"/>
    </source>
</evidence>
<dbReference type="Pfam" id="PF05901">
    <property type="entry name" value="Excalibur"/>
    <property type="match status" value="1"/>
</dbReference>
<feature type="transmembrane region" description="Helical" evidence="2">
    <location>
        <begin position="6"/>
        <end position="26"/>
    </location>
</feature>
<feature type="compositionally biased region" description="Low complexity" evidence="1">
    <location>
        <begin position="88"/>
        <end position="98"/>
    </location>
</feature>
<organism evidence="4 5">
    <name type="scientific">Candidatus Roizmanbacteria bacterium GW2011_GWB1_40_7</name>
    <dbReference type="NCBI Taxonomy" id="1618482"/>
    <lineage>
        <taxon>Bacteria</taxon>
        <taxon>Candidatus Roizmaniibacteriota</taxon>
    </lineage>
</organism>
<keyword evidence="2" id="KW-0472">Membrane</keyword>
<keyword evidence="2" id="KW-1133">Transmembrane helix</keyword>
<keyword evidence="4" id="KW-0540">Nuclease</keyword>
<evidence type="ECO:0000256" key="1">
    <source>
        <dbReference type="SAM" id="MobiDB-lite"/>
    </source>
</evidence>
<proteinExistence type="predicted"/>
<dbReference type="EMBL" id="LBZM01000004">
    <property type="protein sequence ID" value="KKR72604.1"/>
    <property type="molecule type" value="Genomic_DNA"/>
</dbReference>
<evidence type="ECO:0000256" key="2">
    <source>
        <dbReference type="SAM" id="Phobius"/>
    </source>
</evidence>
<reference evidence="4 5" key="1">
    <citation type="journal article" date="2015" name="Nature">
        <title>rRNA introns, odd ribosomes, and small enigmatic genomes across a large radiation of phyla.</title>
        <authorList>
            <person name="Brown C.T."/>
            <person name="Hug L.A."/>
            <person name="Thomas B.C."/>
            <person name="Sharon I."/>
            <person name="Castelle C.J."/>
            <person name="Singh A."/>
            <person name="Wilkins M.J."/>
            <person name="Williams K.H."/>
            <person name="Banfield J.F."/>
        </authorList>
    </citation>
    <scope>NUCLEOTIDE SEQUENCE [LARGE SCALE GENOMIC DNA]</scope>
</reference>
<feature type="domain" description="Excalibur calcium-binding" evidence="3">
    <location>
        <begin position="167"/>
        <end position="200"/>
    </location>
</feature>
<evidence type="ECO:0000313" key="5">
    <source>
        <dbReference type="Proteomes" id="UP000034664"/>
    </source>
</evidence>
<keyword evidence="2" id="KW-0812">Transmembrane</keyword>
<keyword evidence="4" id="KW-0378">Hydrolase</keyword>
<evidence type="ECO:0000259" key="3">
    <source>
        <dbReference type="Pfam" id="PF05901"/>
    </source>
</evidence>
<sequence>MAIVFSLIFLLTLVLLPVGLIWPSIFQKIIPGPSHKKVGGILASLLIFAFIFVGVTRNDEERVSVTTDSPQVTNEMPTEEPNQKVVEQEMVQSESSQQNEFASEGVEEDTPTPEPTNTPIPTMTPTPTTHIQKTPTFTPLSTNTPTPYIIQSQTINTGGSYTCSCSKTCEEISSCQEAYYQLNTCGCGRRDGDNDGVPCENLCE</sequence>
<feature type="region of interest" description="Disordered" evidence="1">
    <location>
        <begin position="64"/>
        <end position="83"/>
    </location>
</feature>
<feature type="transmembrane region" description="Helical" evidence="2">
    <location>
        <begin position="38"/>
        <end position="55"/>
    </location>
</feature>
<keyword evidence="4" id="KW-0255">Endonuclease</keyword>
<feature type="compositionally biased region" description="Polar residues" evidence="1">
    <location>
        <begin position="64"/>
        <end position="76"/>
    </location>
</feature>
<name>A0A0G0T6I9_9BACT</name>
<gene>
    <name evidence="4" type="ORF">UU14_C0004G0035</name>
</gene>